<keyword evidence="1" id="KW-1133">Transmembrane helix</keyword>
<dbReference type="EMBL" id="JABEBT010000113">
    <property type="protein sequence ID" value="KAF7632062.1"/>
    <property type="molecule type" value="Genomic_DNA"/>
</dbReference>
<keyword evidence="3" id="KW-1185">Reference proteome</keyword>
<accession>A0A8S9ZFG8</accession>
<gene>
    <name evidence="2" type="ORF">Mgra_00008509</name>
</gene>
<feature type="transmembrane region" description="Helical" evidence="1">
    <location>
        <begin position="51"/>
        <end position="70"/>
    </location>
</feature>
<sequence length="108" mass="12638">MDIIVLVMEDRMEFQHISNQIPIHMSIPIVYLFTLVVILDAHQLQSLLKSLLTIQLLILLTIQLPMLQLLTMTQLQMEELLTMSLQMLQVLMPQLLMKQVLIQQLQME</sequence>
<name>A0A8S9ZFG8_9BILA</name>
<dbReference type="AlphaFoldDB" id="A0A8S9ZFG8"/>
<organism evidence="2 3">
    <name type="scientific">Meloidogyne graminicola</name>
    <dbReference type="NCBI Taxonomy" id="189291"/>
    <lineage>
        <taxon>Eukaryota</taxon>
        <taxon>Metazoa</taxon>
        <taxon>Ecdysozoa</taxon>
        <taxon>Nematoda</taxon>
        <taxon>Chromadorea</taxon>
        <taxon>Rhabditida</taxon>
        <taxon>Tylenchina</taxon>
        <taxon>Tylenchomorpha</taxon>
        <taxon>Tylenchoidea</taxon>
        <taxon>Meloidogynidae</taxon>
        <taxon>Meloidogyninae</taxon>
        <taxon>Meloidogyne</taxon>
    </lineage>
</organism>
<evidence type="ECO:0000256" key="1">
    <source>
        <dbReference type="SAM" id="Phobius"/>
    </source>
</evidence>
<evidence type="ECO:0000313" key="2">
    <source>
        <dbReference type="EMBL" id="KAF7632062.1"/>
    </source>
</evidence>
<reference evidence="2" key="1">
    <citation type="journal article" date="2020" name="Ecol. Evol.">
        <title>Genome structure and content of the rice root-knot nematode (Meloidogyne graminicola).</title>
        <authorList>
            <person name="Phan N.T."/>
            <person name="Danchin E.G.J."/>
            <person name="Klopp C."/>
            <person name="Perfus-Barbeoch L."/>
            <person name="Kozlowski D.K."/>
            <person name="Koutsovoulos G.D."/>
            <person name="Lopez-Roques C."/>
            <person name="Bouchez O."/>
            <person name="Zahm M."/>
            <person name="Besnard G."/>
            <person name="Bellafiore S."/>
        </authorList>
    </citation>
    <scope>NUCLEOTIDE SEQUENCE</scope>
    <source>
        <strain evidence="2">VN-18</strain>
    </source>
</reference>
<evidence type="ECO:0000313" key="3">
    <source>
        <dbReference type="Proteomes" id="UP000605970"/>
    </source>
</evidence>
<keyword evidence="1" id="KW-0812">Transmembrane</keyword>
<keyword evidence="1" id="KW-0472">Membrane</keyword>
<comment type="caution">
    <text evidence="2">The sequence shown here is derived from an EMBL/GenBank/DDBJ whole genome shotgun (WGS) entry which is preliminary data.</text>
</comment>
<feature type="transmembrane region" description="Helical" evidence="1">
    <location>
        <begin position="21"/>
        <end position="39"/>
    </location>
</feature>
<proteinExistence type="predicted"/>
<dbReference type="Proteomes" id="UP000605970">
    <property type="component" value="Unassembled WGS sequence"/>
</dbReference>
<protein>
    <submittedName>
        <fullName evidence="2">Uncharacterized protein</fullName>
    </submittedName>
</protein>